<sequence length="147" mass="16116">MEMMPEYSIPSVKRLVADTLRMFVGHGRRISWADLAAATGDKERKLRSYVETDGPEMPLDVFMRVFAILPPEAFARVARHMGFSAAPLDLCPDATMLRALAQSARLVAEGNEFLEDGVIDHSERAMLAKRAGDLLPILQSIAGNGST</sequence>
<dbReference type="Proteomes" id="UP000284395">
    <property type="component" value="Unassembled WGS sequence"/>
</dbReference>
<name>A0A420ERQ6_9SPHN</name>
<gene>
    <name evidence="1" type="ORF">D6851_02485</name>
</gene>
<protein>
    <submittedName>
        <fullName evidence="1">Uncharacterized protein</fullName>
    </submittedName>
</protein>
<organism evidence="1 2">
    <name type="scientific">Altericroceibacterium spongiae</name>
    <dbReference type="NCBI Taxonomy" id="2320269"/>
    <lineage>
        <taxon>Bacteria</taxon>
        <taxon>Pseudomonadati</taxon>
        <taxon>Pseudomonadota</taxon>
        <taxon>Alphaproteobacteria</taxon>
        <taxon>Sphingomonadales</taxon>
        <taxon>Erythrobacteraceae</taxon>
        <taxon>Altericroceibacterium</taxon>
    </lineage>
</organism>
<reference evidence="1 2" key="1">
    <citation type="submission" date="2018-09" db="EMBL/GenBank/DDBJ databases">
        <title>Altererythrobacter spongiae sp. nov., isolated from a marine sponge.</title>
        <authorList>
            <person name="Zhuang L."/>
            <person name="Luo L."/>
        </authorList>
    </citation>
    <scope>NUCLEOTIDE SEQUENCE [LARGE SCALE GENOMIC DNA]</scope>
    <source>
        <strain evidence="1 2">HN-Y73</strain>
    </source>
</reference>
<accession>A0A420ERQ6</accession>
<keyword evidence="2" id="KW-1185">Reference proteome</keyword>
<proteinExistence type="predicted"/>
<evidence type="ECO:0000313" key="1">
    <source>
        <dbReference type="EMBL" id="RKF23358.1"/>
    </source>
</evidence>
<dbReference type="AlphaFoldDB" id="A0A420ERQ6"/>
<dbReference type="OrthoDB" id="7449471at2"/>
<dbReference type="RefSeq" id="WP_120323262.1">
    <property type="nucleotide sequence ID" value="NZ_RAPF01000001.1"/>
</dbReference>
<comment type="caution">
    <text evidence="1">The sequence shown here is derived from an EMBL/GenBank/DDBJ whole genome shotgun (WGS) entry which is preliminary data.</text>
</comment>
<evidence type="ECO:0000313" key="2">
    <source>
        <dbReference type="Proteomes" id="UP000284395"/>
    </source>
</evidence>
<dbReference type="EMBL" id="RAPF01000001">
    <property type="protein sequence ID" value="RKF23358.1"/>
    <property type="molecule type" value="Genomic_DNA"/>
</dbReference>